<organism evidence="2">
    <name type="scientific">Phytophthora nicotianae</name>
    <name type="common">Potato buckeye rot agent</name>
    <name type="synonym">Phytophthora parasitica</name>
    <dbReference type="NCBI Taxonomy" id="4792"/>
    <lineage>
        <taxon>Eukaryota</taxon>
        <taxon>Sar</taxon>
        <taxon>Stramenopiles</taxon>
        <taxon>Oomycota</taxon>
        <taxon>Peronosporomycetes</taxon>
        <taxon>Peronosporales</taxon>
        <taxon>Peronosporaceae</taxon>
        <taxon>Phytophthora</taxon>
    </lineage>
</organism>
<protein>
    <recommendedName>
        <fullName evidence="1">DUF659 domain-containing protein</fullName>
    </recommendedName>
</protein>
<accession>W2G3R0</accession>
<dbReference type="EMBL" id="KI688328">
    <property type="protein sequence ID" value="ETK77693.1"/>
    <property type="molecule type" value="Genomic_DNA"/>
</dbReference>
<dbReference type="InterPro" id="IPR007021">
    <property type="entry name" value="DUF659"/>
</dbReference>
<feature type="non-terminal residue" evidence="2">
    <location>
        <position position="1"/>
    </location>
</feature>
<gene>
    <name evidence="2" type="ORF">L915_16072</name>
</gene>
<evidence type="ECO:0000313" key="2">
    <source>
        <dbReference type="EMBL" id="ETK77693.1"/>
    </source>
</evidence>
<dbReference type="Pfam" id="PF04937">
    <property type="entry name" value="DUF659"/>
    <property type="match status" value="1"/>
</dbReference>
<dbReference type="SUPFAM" id="SSF53098">
    <property type="entry name" value="Ribonuclease H-like"/>
    <property type="match status" value="1"/>
</dbReference>
<name>W2G3R0_PHYNI</name>
<dbReference type="InterPro" id="IPR012337">
    <property type="entry name" value="RNaseH-like_sf"/>
</dbReference>
<evidence type="ECO:0000259" key="1">
    <source>
        <dbReference type="Pfam" id="PF04937"/>
    </source>
</evidence>
<feature type="domain" description="DUF659" evidence="1">
    <location>
        <begin position="4"/>
        <end position="60"/>
    </location>
</feature>
<reference evidence="2" key="1">
    <citation type="submission" date="2013-11" db="EMBL/GenBank/DDBJ databases">
        <title>The Genome Sequence of Phytophthora parasitica CJ02B3.</title>
        <authorList>
            <consortium name="The Broad Institute Genomics Platform"/>
            <person name="Russ C."/>
            <person name="Tyler B."/>
            <person name="Panabieres F."/>
            <person name="Shan W."/>
            <person name="Tripathy S."/>
            <person name="Grunwald N."/>
            <person name="Machado M."/>
            <person name="Johnson C.S."/>
            <person name="Arredondo F."/>
            <person name="Hong C."/>
            <person name="Coffey M."/>
            <person name="Young S.K."/>
            <person name="Zeng Q."/>
            <person name="Gargeya S."/>
            <person name="Fitzgerald M."/>
            <person name="Abouelleil A."/>
            <person name="Alvarado L."/>
            <person name="Chapman S.B."/>
            <person name="Gainer-Dewar J."/>
            <person name="Goldberg J."/>
            <person name="Griggs A."/>
            <person name="Gujja S."/>
            <person name="Hansen M."/>
            <person name="Howarth C."/>
            <person name="Imamovic A."/>
            <person name="Ireland A."/>
            <person name="Larimer J."/>
            <person name="McCowan C."/>
            <person name="Murphy C."/>
            <person name="Pearson M."/>
            <person name="Poon T.W."/>
            <person name="Priest M."/>
            <person name="Roberts A."/>
            <person name="Saif S."/>
            <person name="Shea T."/>
            <person name="Sykes S."/>
            <person name="Wortman J."/>
            <person name="Nusbaum C."/>
            <person name="Birren B."/>
        </authorList>
    </citation>
    <scope>NUCLEOTIDE SEQUENCE [LARGE SCALE GENOMIC DNA]</scope>
    <source>
        <strain evidence="2">CJ02B3</strain>
    </source>
</reference>
<proteinExistence type="predicted"/>
<sequence>PGAVCGVVTDNEKNMKNAWKVLNDKRPNLTCNGCGAHTINLIMKDVLALEPVKDVLNCATWLSKYILSRYILLNHFEKIQKGLSFESRRRLCLP</sequence>
<dbReference type="Proteomes" id="UP000053236">
    <property type="component" value="Unassembled WGS sequence"/>
</dbReference>
<dbReference type="AlphaFoldDB" id="W2G3R0"/>
<feature type="non-terminal residue" evidence="2">
    <location>
        <position position="94"/>
    </location>
</feature>
<dbReference type="VEuPathDB" id="FungiDB:PPTG_20259"/>